<reference evidence="2" key="1">
    <citation type="submission" date="2020-04" db="EMBL/GenBank/DDBJ databases">
        <authorList>
            <person name="Chiriac C."/>
            <person name="Salcher M."/>
            <person name="Ghai R."/>
            <person name="Kavagutti S V."/>
        </authorList>
    </citation>
    <scope>NUCLEOTIDE SEQUENCE</scope>
</reference>
<protein>
    <submittedName>
        <fullName evidence="2">Uncharacterized protein</fullName>
    </submittedName>
</protein>
<evidence type="ECO:0000256" key="1">
    <source>
        <dbReference type="SAM" id="MobiDB-lite"/>
    </source>
</evidence>
<dbReference type="EMBL" id="LR796236">
    <property type="protein sequence ID" value="CAB4129666.1"/>
    <property type="molecule type" value="Genomic_DNA"/>
</dbReference>
<feature type="region of interest" description="Disordered" evidence="1">
    <location>
        <begin position="1"/>
        <end position="108"/>
    </location>
</feature>
<proteinExistence type="predicted"/>
<name>A0A6J5L8U1_9CAUD</name>
<sequence length="108" mass="11536">MDFYNKSTGTTSPIAPPIIQGPSSGGYASSPRPRPMPMPAPRYLTPQVPKPMPATPQDRSGTPQQMPLYHSPASPSPVAPRFGDDNRGALRPPIVPHLNSVKNTKGKP</sequence>
<accession>A0A6J5L8U1</accession>
<evidence type="ECO:0000313" key="2">
    <source>
        <dbReference type="EMBL" id="CAB4129666.1"/>
    </source>
</evidence>
<gene>
    <name evidence="2" type="ORF">UFOVP115_80</name>
</gene>
<feature type="compositionally biased region" description="Polar residues" evidence="1">
    <location>
        <begin position="1"/>
        <end position="13"/>
    </location>
</feature>
<organism evidence="2">
    <name type="scientific">uncultured Caudovirales phage</name>
    <dbReference type="NCBI Taxonomy" id="2100421"/>
    <lineage>
        <taxon>Viruses</taxon>
        <taxon>Duplodnaviria</taxon>
        <taxon>Heunggongvirae</taxon>
        <taxon>Uroviricota</taxon>
        <taxon>Caudoviricetes</taxon>
        <taxon>Peduoviridae</taxon>
        <taxon>Maltschvirus</taxon>
        <taxon>Maltschvirus maltsch</taxon>
    </lineage>
</organism>